<dbReference type="GO" id="GO:0004485">
    <property type="term" value="F:methylcrotonoyl-CoA carboxylase activity"/>
    <property type="evidence" value="ECO:0007669"/>
    <property type="project" value="UniProtKB-EC"/>
</dbReference>
<proteinExistence type="inferred from homology"/>
<evidence type="ECO:0000256" key="4">
    <source>
        <dbReference type="ARBA" id="ARBA00031237"/>
    </source>
</evidence>
<comment type="similarity">
    <text evidence="1">Belongs to the AccD/PCCB family.</text>
</comment>
<protein>
    <recommendedName>
        <fullName evidence="3">methylcrotonoyl-CoA carboxylase</fullName>
        <ecNumber evidence="3">6.4.1.4</ecNumber>
    </recommendedName>
    <alternativeName>
        <fullName evidence="5">3-methylcrotonyl-CoA carboxylase 2</fullName>
    </alternativeName>
    <alternativeName>
        <fullName evidence="4">3-methylcrotonyl-CoA:carbon dioxide ligase subunit beta</fullName>
    </alternativeName>
</protein>
<evidence type="ECO:0000256" key="1">
    <source>
        <dbReference type="ARBA" id="ARBA00006102"/>
    </source>
</evidence>
<sequence length="692" mass="75133">MAQFLRKGRTRWSCSLRGEWIASVSTLSAPRIREGILSQGTGSLLPRTFINGSRSFVPDGDSPGSDVNRGRSSPDLDFRSTFATGDYRHHDAKPYSTQCGKLGAFPKVGSLPSSQFSVGLGSIPTAVGGHGRKWSHDSFNSKWRNFMSLDHDLNVLKDDIKTSSESFIENSKAMEELLLDLQQKVEKVRLGGGVKAVERHKKRNKYLPRERIDHLLDPGSPFLELSQLAGHELYSDDLPSGGIVTGIGSIHGRLCMLVANDPTVKGGTYYPITVKKHLRAQEIASQCNLPCIYLVDSGGANLPRQADVFPDRDHFGRIFYNQARMSEEGIPQIALVLGSCTAGGAYVPAMADESVIVKGNGTIFLAGPPLVKAATGEEVSAEDLGGAALHCKVSGVSDYFATDELHALAMGRKIVKNLHLAGLKNRASRSYVSEEVREPVYSPDELRGIVPADARKSYDIRSVIARIVDGSEFDEFKKLYGSTLVTGFAKIMGQPVGIVGNNGILFTESALKGAHFIQLCAQRHIPLIFLQNITGFMVGSRSEASGIAKAGAKMVMAVACAKVPKITILVGGSYGAGNYGMCGRAYSPNFLFMWPNARISVMGGAQAAGVLAQVERDKRIRDKTPWSDEEEEKFKEKVAQGYDREGHPYYASARLWDDGIIDPADTRKVLALCLSASSQTAPKETSYGVFRM</sequence>
<feature type="domain" description="CoA carboxyltransferase N-terminal" evidence="8">
    <location>
        <begin position="174"/>
        <end position="430"/>
    </location>
</feature>
<dbReference type="PROSITE" id="PS50989">
    <property type="entry name" value="COA_CT_CTER"/>
    <property type="match status" value="1"/>
</dbReference>
<keyword evidence="11" id="KW-1185">Reference proteome</keyword>
<dbReference type="InterPro" id="IPR029045">
    <property type="entry name" value="ClpP/crotonase-like_dom_sf"/>
</dbReference>
<dbReference type="Gene3D" id="3.90.226.10">
    <property type="entry name" value="2-enoyl-CoA Hydratase, Chain A, domain 1"/>
    <property type="match status" value="2"/>
</dbReference>
<feature type="region of interest" description="Disordered" evidence="7">
    <location>
        <begin position="55"/>
        <end position="74"/>
    </location>
</feature>
<reference evidence="10" key="1">
    <citation type="submission" date="2020-06" db="EMBL/GenBank/DDBJ databases">
        <title>WGS assembly of Ceratodon purpureus strain R40.</title>
        <authorList>
            <person name="Carey S.B."/>
            <person name="Jenkins J."/>
            <person name="Shu S."/>
            <person name="Lovell J.T."/>
            <person name="Sreedasyam A."/>
            <person name="Maumus F."/>
            <person name="Tiley G.P."/>
            <person name="Fernandez-Pozo N."/>
            <person name="Barry K."/>
            <person name="Chen C."/>
            <person name="Wang M."/>
            <person name="Lipzen A."/>
            <person name="Daum C."/>
            <person name="Saski C.A."/>
            <person name="Payton A.C."/>
            <person name="Mcbreen J.C."/>
            <person name="Conrad R.E."/>
            <person name="Kollar L.M."/>
            <person name="Olsson S."/>
            <person name="Huttunen S."/>
            <person name="Landis J.B."/>
            <person name="Wickett N.J."/>
            <person name="Johnson M.G."/>
            <person name="Rensing S.A."/>
            <person name="Grimwood J."/>
            <person name="Schmutz J."/>
            <person name="Mcdaniel S.F."/>
        </authorList>
    </citation>
    <scope>NUCLEOTIDE SEQUENCE</scope>
    <source>
        <strain evidence="10">R40</strain>
    </source>
</reference>
<dbReference type="PANTHER" id="PTHR22855">
    <property type="entry name" value="ACETYL, PROPIONYL, PYRUVATE, AND GLUTACONYL CARBOXYLASE-RELATED"/>
    <property type="match status" value="1"/>
</dbReference>
<evidence type="ECO:0000256" key="3">
    <source>
        <dbReference type="ARBA" id="ARBA00026116"/>
    </source>
</evidence>
<dbReference type="PANTHER" id="PTHR22855:SF13">
    <property type="entry name" value="METHYLCROTONOYL-COA CARBOXYLASE BETA CHAIN, MITOCHONDRIAL"/>
    <property type="match status" value="1"/>
</dbReference>
<evidence type="ECO:0000259" key="8">
    <source>
        <dbReference type="PROSITE" id="PS50980"/>
    </source>
</evidence>
<dbReference type="FunFam" id="3.90.226.10:FF:000007">
    <property type="entry name" value="Methylcrotonoyl-CoA carboxylase subunit beta"/>
    <property type="match status" value="1"/>
</dbReference>
<dbReference type="AlphaFoldDB" id="A0A8T0I870"/>
<dbReference type="Pfam" id="PF01039">
    <property type="entry name" value="Carboxyl_trans"/>
    <property type="match status" value="1"/>
</dbReference>
<accession>A0A8T0I870</accession>
<dbReference type="GO" id="GO:0006552">
    <property type="term" value="P:L-leucine catabolic process"/>
    <property type="evidence" value="ECO:0007669"/>
    <property type="project" value="TreeGrafter"/>
</dbReference>
<evidence type="ECO:0000259" key="9">
    <source>
        <dbReference type="PROSITE" id="PS50989"/>
    </source>
</evidence>
<dbReference type="PROSITE" id="PS50980">
    <property type="entry name" value="COA_CT_NTER"/>
    <property type="match status" value="1"/>
</dbReference>
<feature type="domain" description="CoA carboxyltransferase C-terminal" evidence="9">
    <location>
        <begin position="442"/>
        <end position="692"/>
    </location>
</feature>
<dbReference type="Proteomes" id="UP000822688">
    <property type="component" value="Chromosome 4"/>
</dbReference>
<organism evidence="10 11">
    <name type="scientific">Ceratodon purpureus</name>
    <name type="common">Fire moss</name>
    <name type="synonym">Dicranum purpureum</name>
    <dbReference type="NCBI Taxonomy" id="3225"/>
    <lineage>
        <taxon>Eukaryota</taxon>
        <taxon>Viridiplantae</taxon>
        <taxon>Streptophyta</taxon>
        <taxon>Embryophyta</taxon>
        <taxon>Bryophyta</taxon>
        <taxon>Bryophytina</taxon>
        <taxon>Bryopsida</taxon>
        <taxon>Dicranidae</taxon>
        <taxon>Pseudoditrichales</taxon>
        <taxon>Ditrichaceae</taxon>
        <taxon>Ceratodon</taxon>
    </lineage>
</organism>
<name>A0A8T0I870_CERPU</name>
<dbReference type="InterPro" id="IPR011762">
    <property type="entry name" value="COA_CT_N"/>
</dbReference>
<evidence type="ECO:0000313" key="10">
    <source>
        <dbReference type="EMBL" id="KAG0579159.1"/>
    </source>
</evidence>
<evidence type="ECO:0000256" key="6">
    <source>
        <dbReference type="ARBA" id="ARBA00052347"/>
    </source>
</evidence>
<dbReference type="InterPro" id="IPR034733">
    <property type="entry name" value="AcCoA_carboxyl_beta"/>
</dbReference>
<dbReference type="FunFam" id="3.90.226.10:FF:000004">
    <property type="entry name" value="Methylcrotonoyl-CoA carboxylase beta chain"/>
    <property type="match status" value="1"/>
</dbReference>
<comment type="pathway">
    <text evidence="2">Amino-acid degradation; L-leucine degradation; (S)-3-hydroxy-3-methylglutaryl-CoA from 3-isovaleryl-CoA: step 2/3.</text>
</comment>
<dbReference type="GO" id="GO:0005739">
    <property type="term" value="C:mitochondrion"/>
    <property type="evidence" value="ECO:0007669"/>
    <property type="project" value="TreeGrafter"/>
</dbReference>
<dbReference type="SUPFAM" id="SSF52096">
    <property type="entry name" value="ClpP/crotonase"/>
    <property type="match status" value="2"/>
</dbReference>
<evidence type="ECO:0000256" key="7">
    <source>
        <dbReference type="SAM" id="MobiDB-lite"/>
    </source>
</evidence>
<dbReference type="GO" id="GO:1905202">
    <property type="term" value="C:methylcrotonoyl-CoA carboxylase complex"/>
    <property type="evidence" value="ECO:0007669"/>
    <property type="project" value="TreeGrafter"/>
</dbReference>
<evidence type="ECO:0000256" key="2">
    <source>
        <dbReference type="ARBA" id="ARBA00025711"/>
    </source>
</evidence>
<dbReference type="EC" id="6.4.1.4" evidence="3"/>
<gene>
    <name evidence="10" type="ORF">KC19_4G077600</name>
</gene>
<comment type="caution">
    <text evidence="10">The sequence shown here is derived from an EMBL/GenBank/DDBJ whole genome shotgun (WGS) entry which is preliminary data.</text>
</comment>
<dbReference type="InterPro" id="IPR011763">
    <property type="entry name" value="COA_CT_C"/>
</dbReference>
<evidence type="ECO:0000256" key="5">
    <source>
        <dbReference type="ARBA" id="ARBA00031404"/>
    </source>
</evidence>
<comment type="catalytic activity">
    <reaction evidence="6">
        <text>3-methylbut-2-enoyl-CoA + hydrogencarbonate + ATP = 3-methyl-(2E)-glutaconyl-CoA + ADP + phosphate + H(+)</text>
        <dbReference type="Rhea" id="RHEA:13589"/>
        <dbReference type="ChEBI" id="CHEBI:15378"/>
        <dbReference type="ChEBI" id="CHEBI:17544"/>
        <dbReference type="ChEBI" id="CHEBI:30616"/>
        <dbReference type="ChEBI" id="CHEBI:43474"/>
        <dbReference type="ChEBI" id="CHEBI:57344"/>
        <dbReference type="ChEBI" id="CHEBI:57346"/>
        <dbReference type="ChEBI" id="CHEBI:456216"/>
        <dbReference type="EC" id="6.4.1.4"/>
    </reaction>
</comment>
<dbReference type="EMBL" id="CM026424">
    <property type="protein sequence ID" value="KAG0579159.1"/>
    <property type="molecule type" value="Genomic_DNA"/>
</dbReference>
<evidence type="ECO:0000313" key="11">
    <source>
        <dbReference type="Proteomes" id="UP000822688"/>
    </source>
</evidence>
<dbReference type="InterPro" id="IPR045190">
    <property type="entry name" value="MCCB/AccD1-like"/>
</dbReference>